<reference evidence="2 3" key="1">
    <citation type="journal article" date="2008" name="Nature">
        <title>The genome of Laccaria bicolor provides insights into mycorrhizal symbiosis.</title>
        <authorList>
            <person name="Martin F."/>
            <person name="Aerts A."/>
            <person name="Ahren D."/>
            <person name="Brun A."/>
            <person name="Danchin E.G.J."/>
            <person name="Duchaussoy F."/>
            <person name="Gibon J."/>
            <person name="Kohler A."/>
            <person name="Lindquist E."/>
            <person name="Pereda V."/>
            <person name="Salamov A."/>
            <person name="Shapiro H.J."/>
            <person name="Wuyts J."/>
            <person name="Blaudez D."/>
            <person name="Buee M."/>
            <person name="Brokstein P."/>
            <person name="Canbaeck B."/>
            <person name="Cohen D."/>
            <person name="Courty P.E."/>
            <person name="Coutinho P.M."/>
            <person name="Delaruelle C."/>
            <person name="Detter J.C."/>
            <person name="Deveau A."/>
            <person name="DiFazio S."/>
            <person name="Duplessis S."/>
            <person name="Fraissinet-Tachet L."/>
            <person name="Lucic E."/>
            <person name="Frey-Klett P."/>
            <person name="Fourrey C."/>
            <person name="Feussner I."/>
            <person name="Gay G."/>
            <person name="Grimwood J."/>
            <person name="Hoegger P.J."/>
            <person name="Jain P."/>
            <person name="Kilaru S."/>
            <person name="Labbe J."/>
            <person name="Lin Y.C."/>
            <person name="Legue V."/>
            <person name="Le Tacon F."/>
            <person name="Marmeisse R."/>
            <person name="Melayah D."/>
            <person name="Montanini B."/>
            <person name="Muratet M."/>
            <person name="Nehls U."/>
            <person name="Niculita-Hirzel H."/>
            <person name="Oudot-Le Secq M.P."/>
            <person name="Peter M."/>
            <person name="Quesneville H."/>
            <person name="Rajashekar B."/>
            <person name="Reich M."/>
            <person name="Rouhier N."/>
            <person name="Schmutz J."/>
            <person name="Yin T."/>
            <person name="Chalot M."/>
            <person name="Henrissat B."/>
            <person name="Kuees U."/>
            <person name="Lucas S."/>
            <person name="Van de Peer Y."/>
            <person name="Podila G.K."/>
            <person name="Polle A."/>
            <person name="Pukkila P.J."/>
            <person name="Richardson P.M."/>
            <person name="Rouze P."/>
            <person name="Sanders I.R."/>
            <person name="Stajich J.E."/>
            <person name="Tunlid A."/>
            <person name="Tuskan G."/>
            <person name="Grigoriev I.V."/>
        </authorList>
    </citation>
    <scope>NUCLEOTIDE SEQUENCE [LARGE SCALE GENOMIC DNA]</scope>
    <source>
        <strain evidence="3">S238N-H82 / ATCC MYA-4686</strain>
    </source>
</reference>
<dbReference type="EMBL" id="DS547144">
    <property type="protein sequence ID" value="EDR00943.1"/>
    <property type="molecule type" value="Genomic_DNA"/>
</dbReference>
<feature type="compositionally biased region" description="Basic and acidic residues" evidence="1">
    <location>
        <begin position="123"/>
        <end position="132"/>
    </location>
</feature>
<feature type="region of interest" description="Disordered" evidence="1">
    <location>
        <begin position="85"/>
        <end position="183"/>
    </location>
</feature>
<evidence type="ECO:0000313" key="2">
    <source>
        <dbReference type="EMBL" id="EDR00943.1"/>
    </source>
</evidence>
<sequence>MHAIAVVLASWSPAQIILNPLQLSTSLFSCPAIRERTYLVPQFINNSRSVLLRYHVRSHYSGPTKILKSLNFQLHLYWDAVHANDSASPPRCRHATSRTGRVTPTFANNHGRPKPTTTAQRTTRKENDKLANDDPTTTTAWQQQPNQRNRRPVPTTINDERPQHSMSAHDERSQQSTTSTHNN</sequence>
<dbReference type="AlphaFoldDB" id="B0DWR8"/>
<feature type="compositionally biased region" description="Basic and acidic residues" evidence="1">
    <location>
        <begin position="158"/>
        <end position="173"/>
    </location>
</feature>
<feature type="compositionally biased region" description="Polar residues" evidence="1">
    <location>
        <begin position="97"/>
        <end position="108"/>
    </location>
</feature>
<dbReference type="InParanoid" id="B0DWR8"/>
<dbReference type="GeneID" id="6083982"/>
<dbReference type="HOGENOM" id="CLU_1475428_0_0_1"/>
<protein>
    <submittedName>
        <fullName evidence="2">Predicted protein</fullName>
    </submittedName>
</protein>
<dbReference type="RefSeq" id="XP_001888338.1">
    <property type="nucleotide sequence ID" value="XM_001888303.1"/>
</dbReference>
<name>B0DWR8_LACBS</name>
<evidence type="ECO:0000313" key="3">
    <source>
        <dbReference type="Proteomes" id="UP000001194"/>
    </source>
</evidence>
<organism evidence="3">
    <name type="scientific">Laccaria bicolor (strain S238N-H82 / ATCC MYA-4686)</name>
    <name type="common">Bicoloured deceiver</name>
    <name type="synonym">Laccaria laccata var. bicolor</name>
    <dbReference type="NCBI Taxonomy" id="486041"/>
    <lineage>
        <taxon>Eukaryota</taxon>
        <taxon>Fungi</taxon>
        <taxon>Dikarya</taxon>
        <taxon>Basidiomycota</taxon>
        <taxon>Agaricomycotina</taxon>
        <taxon>Agaricomycetes</taxon>
        <taxon>Agaricomycetidae</taxon>
        <taxon>Agaricales</taxon>
        <taxon>Agaricineae</taxon>
        <taxon>Hydnangiaceae</taxon>
        <taxon>Laccaria</taxon>
    </lineage>
</organism>
<proteinExistence type="predicted"/>
<dbReference type="Proteomes" id="UP000001194">
    <property type="component" value="Unassembled WGS sequence"/>
</dbReference>
<gene>
    <name evidence="2" type="ORF">LACBIDRAFT_333645</name>
</gene>
<evidence type="ECO:0000256" key="1">
    <source>
        <dbReference type="SAM" id="MobiDB-lite"/>
    </source>
</evidence>
<feature type="compositionally biased region" description="Polar residues" evidence="1">
    <location>
        <begin position="174"/>
        <end position="183"/>
    </location>
</feature>
<accession>B0DWR8</accession>
<keyword evidence="3" id="KW-1185">Reference proteome</keyword>
<dbReference type="KEGG" id="lbc:LACBIDRAFT_333645"/>